<keyword evidence="1" id="KW-1133">Transmembrane helix</keyword>
<keyword evidence="3" id="KW-1185">Reference proteome</keyword>
<name>A0A9J5YXK6_SOLCO</name>
<evidence type="ECO:0000313" key="3">
    <source>
        <dbReference type="Proteomes" id="UP000824120"/>
    </source>
</evidence>
<accession>A0A9J5YXK6</accession>
<feature type="transmembrane region" description="Helical" evidence="1">
    <location>
        <begin position="68"/>
        <end position="86"/>
    </location>
</feature>
<comment type="caution">
    <text evidence="2">The sequence shown here is derived from an EMBL/GenBank/DDBJ whole genome shotgun (WGS) entry which is preliminary data.</text>
</comment>
<evidence type="ECO:0000256" key="1">
    <source>
        <dbReference type="SAM" id="Phobius"/>
    </source>
</evidence>
<organism evidence="2 3">
    <name type="scientific">Solanum commersonii</name>
    <name type="common">Commerson's wild potato</name>
    <name type="synonym">Commerson's nightshade</name>
    <dbReference type="NCBI Taxonomy" id="4109"/>
    <lineage>
        <taxon>Eukaryota</taxon>
        <taxon>Viridiplantae</taxon>
        <taxon>Streptophyta</taxon>
        <taxon>Embryophyta</taxon>
        <taxon>Tracheophyta</taxon>
        <taxon>Spermatophyta</taxon>
        <taxon>Magnoliopsida</taxon>
        <taxon>eudicotyledons</taxon>
        <taxon>Gunneridae</taxon>
        <taxon>Pentapetalae</taxon>
        <taxon>asterids</taxon>
        <taxon>lamiids</taxon>
        <taxon>Solanales</taxon>
        <taxon>Solanaceae</taxon>
        <taxon>Solanoideae</taxon>
        <taxon>Solaneae</taxon>
        <taxon>Solanum</taxon>
    </lineage>
</organism>
<proteinExistence type="predicted"/>
<reference evidence="2 3" key="1">
    <citation type="submission" date="2020-09" db="EMBL/GenBank/DDBJ databases">
        <title>De no assembly of potato wild relative species, Solanum commersonii.</title>
        <authorList>
            <person name="Cho K."/>
        </authorList>
    </citation>
    <scope>NUCLEOTIDE SEQUENCE [LARGE SCALE GENOMIC DNA]</scope>
    <source>
        <strain evidence="2">LZ3.2</strain>
        <tissue evidence="2">Leaf</tissue>
    </source>
</reference>
<sequence>MDEFIDNKSQRLFKIRDELSKLFEQARILQFEINQLSATQAENIREFLLLCVHLDTYPKQNSNLKEKTFYFLFVKISIFSIMFVILPRRFSFVNIHFYLF</sequence>
<dbReference type="AlphaFoldDB" id="A0A9J5YXK6"/>
<evidence type="ECO:0000313" key="2">
    <source>
        <dbReference type="EMBL" id="KAG5603812.1"/>
    </source>
</evidence>
<keyword evidence="1" id="KW-0472">Membrane</keyword>
<keyword evidence="1" id="KW-0812">Transmembrane</keyword>
<gene>
    <name evidence="2" type="ORF">H5410_025304</name>
</gene>
<protein>
    <submittedName>
        <fullName evidence="2">Uncharacterized protein</fullName>
    </submittedName>
</protein>
<dbReference type="Proteomes" id="UP000824120">
    <property type="component" value="Chromosome 5"/>
</dbReference>
<dbReference type="EMBL" id="JACXVP010000005">
    <property type="protein sequence ID" value="KAG5603812.1"/>
    <property type="molecule type" value="Genomic_DNA"/>
</dbReference>